<protein>
    <submittedName>
        <fullName evidence="2">Uncharacterized protein</fullName>
    </submittedName>
</protein>
<organism evidence="2 3">
    <name type="scientific">Candidatus Galligastranaerophilus intestinavium</name>
    <dbReference type="NCBI Taxonomy" id="2840836"/>
    <lineage>
        <taxon>Bacteria</taxon>
        <taxon>Candidatus Galligastranaerophilus</taxon>
    </lineage>
</organism>
<dbReference type="AlphaFoldDB" id="A0A9D1JXZ8"/>
<reference evidence="2" key="2">
    <citation type="journal article" date="2021" name="PeerJ">
        <title>Extensive microbial diversity within the chicken gut microbiome revealed by metagenomics and culture.</title>
        <authorList>
            <person name="Gilroy R."/>
            <person name="Ravi A."/>
            <person name="Getino M."/>
            <person name="Pursley I."/>
            <person name="Horton D.L."/>
            <person name="Alikhan N.F."/>
            <person name="Baker D."/>
            <person name="Gharbi K."/>
            <person name="Hall N."/>
            <person name="Watson M."/>
            <person name="Adriaenssens E.M."/>
            <person name="Foster-Nyarko E."/>
            <person name="Jarju S."/>
            <person name="Secka A."/>
            <person name="Antonio M."/>
            <person name="Oren A."/>
            <person name="Chaudhuri R.R."/>
            <person name="La Ragione R."/>
            <person name="Hildebrand F."/>
            <person name="Pallen M.J."/>
        </authorList>
    </citation>
    <scope>NUCLEOTIDE SEQUENCE</scope>
    <source>
        <strain evidence="2">CHK152-2871</strain>
    </source>
</reference>
<proteinExistence type="predicted"/>
<sequence>MFKKILSALVLIAFIIALNTPSTLAQDFENPPCDNEVTVEHLKDNKYSKINLVKVTNFSNIVQKENVIEVTFSQNFNSKYYKEGDFVQFDLLEGLSTIEGTCIIPKGSSLIAKIVKIQKPRWFSRNAIVCINFTHILFPDGKNLPIVAKITGKKDYLQLGAGDTAKKIVAYTLSIGGFGTGLGAAIGVAGGNVITGVIIGGSVGGGVGLLSGIVSPGLHYKAKKGQKLPIELEENLKVPKL</sequence>
<dbReference type="Proteomes" id="UP000886865">
    <property type="component" value="Unassembled WGS sequence"/>
</dbReference>
<gene>
    <name evidence="2" type="ORF">IAA86_06090</name>
</gene>
<evidence type="ECO:0000313" key="3">
    <source>
        <dbReference type="Proteomes" id="UP000886865"/>
    </source>
</evidence>
<name>A0A9D1JXZ8_9BACT</name>
<evidence type="ECO:0000256" key="1">
    <source>
        <dbReference type="SAM" id="SignalP"/>
    </source>
</evidence>
<reference evidence="2" key="1">
    <citation type="submission" date="2020-10" db="EMBL/GenBank/DDBJ databases">
        <authorList>
            <person name="Gilroy R."/>
        </authorList>
    </citation>
    <scope>NUCLEOTIDE SEQUENCE</scope>
    <source>
        <strain evidence="2">CHK152-2871</strain>
    </source>
</reference>
<feature type="chain" id="PRO_5039499642" evidence="1">
    <location>
        <begin position="26"/>
        <end position="241"/>
    </location>
</feature>
<dbReference type="EMBL" id="DVJQ01000049">
    <property type="protein sequence ID" value="HIS74571.1"/>
    <property type="molecule type" value="Genomic_DNA"/>
</dbReference>
<keyword evidence="1" id="KW-0732">Signal</keyword>
<feature type="signal peptide" evidence="1">
    <location>
        <begin position="1"/>
        <end position="25"/>
    </location>
</feature>
<evidence type="ECO:0000313" key="2">
    <source>
        <dbReference type="EMBL" id="HIS74571.1"/>
    </source>
</evidence>
<accession>A0A9D1JXZ8</accession>
<comment type="caution">
    <text evidence="2">The sequence shown here is derived from an EMBL/GenBank/DDBJ whole genome shotgun (WGS) entry which is preliminary data.</text>
</comment>